<proteinExistence type="inferred from homology"/>
<dbReference type="NCBIfam" id="NF038013">
    <property type="entry name" value="AceTr_1"/>
    <property type="match status" value="1"/>
</dbReference>
<comment type="similarity">
    <text evidence="2">Belongs to the acetate uptake transporter (AceTr) (TC 2.A.96) family.</text>
</comment>
<evidence type="ECO:0000313" key="7">
    <source>
        <dbReference type="EMBL" id="PTB20628.1"/>
    </source>
</evidence>
<sequence length="192" mass="20896">MESKFSNPAPLGLAGFAFTTWMLSMVNAGWYSVDALRLVLAVAFAFGGTAQMIAGVLEYPRGNTLGTVAFLGYGSFWWSFALFAAFLGANVPQSFVGWYLLVWGVFTFYLWFASMHTSTSVQLVFLVLWITYLLLAIGAWTGSVIATQIGGYTGLITAVLAFYASAAMIINECLGHTVLPTHDWAQHHPRAA</sequence>
<feature type="transmembrane region" description="Helical" evidence="6">
    <location>
        <begin position="149"/>
        <end position="170"/>
    </location>
</feature>
<dbReference type="PROSITE" id="PS01114">
    <property type="entry name" value="GPR1_FUN34_YAAH"/>
    <property type="match status" value="1"/>
</dbReference>
<comment type="caution">
    <text evidence="7">The sequence shown here is derived from an EMBL/GenBank/DDBJ whole genome shotgun (WGS) entry which is preliminary data.</text>
</comment>
<dbReference type="Proteomes" id="UP000240638">
    <property type="component" value="Unassembled WGS sequence"/>
</dbReference>
<dbReference type="PANTHER" id="PTHR30178">
    <property type="entry name" value="INNER MEMBRANE PROTEIN YAAH"/>
    <property type="match status" value="1"/>
</dbReference>
<feature type="transmembrane region" description="Helical" evidence="6">
    <location>
        <begin position="38"/>
        <end position="57"/>
    </location>
</feature>
<comment type="subcellular location">
    <subcellularLocation>
        <location evidence="1">Membrane</location>
        <topology evidence="1">Multi-pass membrane protein</topology>
    </subcellularLocation>
</comment>
<evidence type="ECO:0000256" key="6">
    <source>
        <dbReference type="SAM" id="Phobius"/>
    </source>
</evidence>
<dbReference type="InterPro" id="IPR000791">
    <property type="entry name" value="Gpr1/Fun34/SatP-like"/>
</dbReference>
<dbReference type="Pfam" id="PF01184">
    <property type="entry name" value="Gpr1_Fun34_YaaH"/>
    <property type="match status" value="1"/>
</dbReference>
<protein>
    <submittedName>
        <fullName evidence="7">Transcriptional regulator</fullName>
    </submittedName>
</protein>
<feature type="transmembrane region" description="Helical" evidence="6">
    <location>
        <begin position="124"/>
        <end position="143"/>
    </location>
</feature>
<dbReference type="GO" id="GO:0005886">
    <property type="term" value="C:plasma membrane"/>
    <property type="evidence" value="ECO:0007669"/>
    <property type="project" value="TreeGrafter"/>
</dbReference>
<reference evidence="7 8" key="1">
    <citation type="submission" date="2018-03" db="EMBL/GenBank/DDBJ databases">
        <title>Whole genome analyses suggest that Burkholderia sensu lato contains two further novel genera in the rhizoxinica-symbiotica group Mycetohabitans gen. nov., and Trinickia gen. nov.: implications for the evolution of diazotrophy and nodulation in the Burkholderiaceae.</title>
        <authorList>
            <person name="Estrada De Los Santos P."/>
            <person name="Palmer M."/>
            <person name="Chavez-Ramirez B."/>
            <person name="Steenkamp E.T."/>
            <person name="Hirsch A.M."/>
            <person name="Manyaka P."/>
            <person name="Maluk M."/>
            <person name="Lafos M."/>
            <person name="Crook M."/>
            <person name="Gross E."/>
            <person name="Simon M.F."/>
            <person name="Bueno Dos Reis Junior F."/>
            <person name="Poole P.S."/>
            <person name="Venter S.N."/>
            <person name="James E.K."/>
        </authorList>
    </citation>
    <scope>NUCLEOTIDE SEQUENCE [LARGE SCALE GENOMIC DNA]</scope>
    <source>
        <strain evidence="7 8">JPY-366</strain>
    </source>
</reference>
<evidence type="ECO:0000313" key="8">
    <source>
        <dbReference type="Proteomes" id="UP000240638"/>
    </source>
</evidence>
<organism evidence="7 8">
    <name type="scientific">Trinickia symbiotica</name>
    <dbReference type="NCBI Taxonomy" id="863227"/>
    <lineage>
        <taxon>Bacteria</taxon>
        <taxon>Pseudomonadati</taxon>
        <taxon>Pseudomonadota</taxon>
        <taxon>Betaproteobacteria</taxon>
        <taxon>Burkholderiales</taxon>
        <taxon>Burkholderiaceae</taxon>
        <taxon>Trinickia</taxon>
    </lineage>
</organism>
<dbReference type="GO" id="GO:0071422">
    <property type="term" value="P:succinate transmembrane transport"/>
    <property type="evidence" value="ECO:0007669"/>
    <property type="project" value="TreeGrafter"/>
</dbReference>
<keyword evidence="3 6" id="KW-0812">Transmembrane</keyword>
<evidence type="ECO:0000256" key="2">
    <source>
        <dbReference type="ARBA" id="ARBA00005587"/>
    </source>
</evidence>
<evidence type="ECO:0000256" key="5">
    <source>
        <dbReference type="ARBA" id="ARBA00023136"/>
    </source>
</evidence>
<gene>
    <name evidence="7" type="ORF">C9I57_12430</name>
</gene>
<dbReference type="AlphaFoldDB" id="A0A2T3XVV0"/>
<evidence type="ECO:0000256" key="1">
    <source>
        <dbReference type="ARBA" id="ARBA00004141"/>
    </source>
</evidence>
<keyword evidence="5 6" id="KW-0472">Membrane</keyword>
<dbReference type="InterPro" id="IPR047622">
    <property type="entry name" value="GPR1_FUN34_YAAH"/>
</dbReference>
<dbReference type="RefSeq" id="WP_107150947.1">
    <property type="nucleotide sequence ID" value="NZ_PYUC01000005.1"/>
</dbReference>
<accession>A0A2T3XVV0</accession>
<feature type="transmembrane region" description="Helical" evidence="6">
    <location>
        <begin position="69"/>
        <end position="89"/>
    </location>
</feature>
<dbReference type="InterPro" id="IPR047623">
    <property type="entry name" value="SatP"/>
</dbReference>
<dbReference type="PANTHER" id="PTHR30178:SF3">
    <property type="entry name" value="SUCCINATE-ACETATE_PROTON SYMPORTER SATP"/>
    <property type="match status" value="1"/>
</dbReference>
<keyword evidence="4 6" id="KW-1133">Transmembrane helix</keyword>
<name>A0A2T3XVV0_9BURK</name>
<evidence type="ECO:0000256" key="4">
    <source>
        <dbReference type="ARBA" id="ARBA00022989"/>
    </source>
</evidence>
<evidence type="ECO:0000256" key="3">
    <source>
        <dbReference type="ARBA" id="ARBA00022692"/>
    </source>
</evidence>
<dbReference type="EMBL" id="PYUC01000005">
    <property type="protein sequence ID" value="PTB20628.1"/>
    <property type="molecule type" value="Genomic_DNA"/>
</dbReference>
<dbReference type="GO" id="GO:0015360">
    <property type="term" value="F:acetate:proton symporter activity"/>
    <property type="evidence" value="ECO:0007669"/>
    <property type="project" value="TreeGrafter"/>
</dbReference>
<feature type="transmembrane region" description="Helical" evidence="6">
    <location>
        <begin position="95"/>
        <end position="112"/>
    </location>
</feature>